<protein>
    <submittedName>
        <fullName evidence="3">Non-canonical ubiquiting-conjugating enzyme 1</fullName>
    </submittedName>
</protein>
<feature type="region of interest" description="Disordered" evidence="1">
    <location>
        <begin position="19"/>
        <end position="44"/>
    </location>
</feature>
<feature type="domain" description="UBC core" evidence="2">
    <location>
        <begin position="51"/>
        <end position="198"/>
    </location>
</feature>
<dbReference type="PROSITE" id="PS50127">
    <property type="entry name" value="UBC_2"/>
    <property type="match status" value="1"/>
</dbReference>
<accession>A0A3L6L4M3</accession>
<name>A0A3L6L4M3_9TRYP</name>
<dbReference type="SUPFAM" id="SSF54495">
    <property type="entry name" value="UBC-like"/>
    <property type="match status" value="1"/>
</dbReference>
<feature type="compositionally biased region" description="Low complexity" evidence="1">
    <location>
        <begin position="248"/>
        <end position="269"/>
    </location>
</feature>
<dbReference type="AlphaFoldDB" id="A0A3L6L4M3"/>
<dbReference type="SMART" id="SM00212">
    <property type="entry name" value="UBCc"/>
    <property type="match status" value="1"/>
</dbReference>
<dbReference type="InterPro" id="IPR016135">
    <property type="entry name" value="UBQ-conjugating_enzyme/RWD"/>
</dbReference>
<sequence length="356" mass="39210">MVASFLFFFQKSVGAGSRNRTKVSTDVARPTSASASTAAKKNERENMNVQKAIQRLGREKEQLDKSRVREFYAAPLEDNIFEWHFTLLGPADSPYAEGLYHGVLRFSNDYPFSPPDITFLTTSGRFEVGKSICSSVSSYHPELWQPRYDIALVLVALRAFMAQDDEEGIGALARQYVSADEKRRLAREARKFSCAVCGMKSAESLWHEEMEGHPPVGAEVEASVPQLPKRKKPEANERGDNDKKAKACADAGNNNSTSTSDNCNNATTGSSGGGEEEAAATPETTEDTAEKAEEKLLDIAERSVQTEERSEPVAPGVRLRLGQRLLINLSYSMLDNVIWVCSAICFAILVKKALWG</sequence>
<dbReference type="Pfam" id="PF00179">
    <property type="entry name" value="UQ_con"/>
    <property type="match status" value="1"/>
</dbReference>
<dbReference type="InterPro" id="IPR000608">
    <property type="entry name" value="UBC"/>
</dbReference>
<evidence type="ECO:0000256" key="1">
    <source>
        <dbReference type="SAM" id="MobiDB-lite"/>
    </source>
</evidence>
<comment type="caution">
    <text evidence="3">The sequence shown here is derived from an EMBL/GenBank/DDBJ whole genome shotgun (WGS) entry which is preliminary data.</text>
</comment>
<dbReference type="Gene3D" id="3.10.110.10">
    <property type="entry name" value="Ubiquitin Conjugating Enzyme"/>
    <property type="match status" value="1"/>
</dbReference>
<reference evidence="3" key="1">
    <citation type="submission" date="2018-09" db="EMBL/GenBank/DDBJ databases">
        <title>whole genome sequence of T. equiperdum IVM-t1 strain.</title>
        <authorList>
            <person name="Suganuma K."/>
        </authorList>
    </citation>
    <scope>NUCLEOTIDE SEQUENCE [LARGE SCALE GENOMIC DNA]</scope>
    <source>
        <strain evidence="3">IVM-t1</strain>
    </source>
</reference>
<gene>
    <name evidence="3" type="ORF">DPX39_070078100</name>
</gene>
<organism evidence="3">
    <name type="scientific">Trypanosoma brucei equiperdum</name>
    <dbReference type="NCBI Taxonomy" id="630700"/>
    <lineage>
        <taxon>Eukaryota</taxon>
        <taxon>Discoba</taxon>
        <taxon>Euglenozoa</taxon>
        <taxon>Kinetoplastea</taxon>
        <taxon>Metakinetoplastina</taxon>
        <taxon>Trypanosomatida</taxon>
        <taxon>Trypanosomatidae</taxon>
        <taxon>Trypanosoma</taxon>
    </lineage>
</organism>
<dbReference type="EMBL" id="QSBY01000007">
    <property type="protein sequence ID" value="RHW71589.1"/>
    <property type="molecule type" value="Genomic_DNA"/>
</dbReference>
<dbReference type="InterPro" id="IPR050113">
    <property type="entry name" value="Ub_conjugating_enzyme"/>
</dbReference>
<dbReference type="PANTHER" id="PTHR24067">
    <property type="entry name" value="UBIQUITIN-CONJUGATING ENZYME E2"/>
    <property type="match status" value="1"/>
</dbReference>
<evidence type="ECO:0000259" key="2">
    <source>
        <dbReference type="PROSITE" id="PS50127"/>
    </source>
</evidence>
<dbReference type="CDD" id="cd23799">
    <property type="entry name" value="UBCc_UBE2J"/>
    <property type="match status" value="1"/>
</dbReference>
<feature type="region of interest" description="Disordered" evidence="1">
    <location>
        <begin position="221"/>
        <end position="292"/>
    </location>
</feature>
<dbReference type="Proteomes" id="UP000266743">
    <property type="component" value="Chromosome 7"/>
</dbReference>
<dbReference type="FunFam" id="3.10.110.10:FF:000109">
    <property type="entry name" value="Ubiquitin-conjugating enzyme E2 J2-like"/>
    <property type="match status" value="1"/>
</dbReference>
<evidence type="ECO:0000313" key="3">
    <source>
        <dbReference type="EMBL" id="RHW71589.1"/>
    </source>
</evidence>
<proteinExistence type="predicted"/>
<feature type="compositionally biased region" description="Basic and acidic residues" evidence="1">
    <location>
        <begin position="233"/>
        <end position="247"/>
    </location>
</feature>